<sequence>MTLRNAAPMPENLRHFMRAKAHPARSVACPHCGAHEHKPCTTISGRRILTDPHPARRYAWARTVACCARCQVTPTVPCHLDGMALADGAVHAERYTEAERTAA</sequence>
<dbReference type="AlphaFoldDB" id="A0A7X0HPI8"/>
<proteinExistence type="predicted"/>
<organism evidence="2 3">
    <name type="scientific">Streptomyces candidus</name>
    <dbReference type="NCBI Taxonomy" id="67283"/>
    <lineage>
        <taxon>Bacteria</taxon>
        <taxon>Bacillati</taxon>
        <taxon>Actinomycetota</taxon>
        <taxon>Actinomycetes</taxon>
        <taxon>Kitasatosporales</taxon>
        <taxon>Streptomycetaceae</taxon>
        <taxon>Streptomyces</taxon>
    </lineage>
</organism>
<feature type="domain" description="DNA-binding phage zinc finger" evidence="1">
    <location>
        <begin position="21"/>
        <end position="66"/>
    </location>
</feature>
<keyword evidence="3" id="KW-1185">Reference proteome</keyword>
<evidence type="ECO:0000313" key="2">
    <source>
        <dbReference type="EMBL" id="MBB6440254.1"/>
    </source>
</evidence>
<protein>
    <recommendedName>
        <fullName evidence="1">DNA-binding phage zinc finger domain-containing protein</fullName>
    </recommendedName>
</protein>
<dbReference type="Proteomes" id="UP000540423">
    <property type="component" value="Unassembled WGS sequence"/>
</dbReference>
<evidence type="ECO:0000259" key="1">
    <source>
        <dbReference type="Pfam" id="PF24623"/>
    </source>
</evidence>
<dbReference type="InterPro" id="IPR056911">
    <property type="entry name" value="Phage_Znf_bind_put"/>
</dbReference>
<reference evidence="2 3" key="1">
    <citation type="submission" date="2020-08" db="EMBL/GenBank/DDBJ databases">
        <title>Genomic Encyclopedia of Type Strains, Phase IV (KMG-IV): sequencing the most valuable type-strain genomes for metagenomic binning, comparative biology and taxonomic classification.</title>
        <authorList>
            <person name="Goeker M."/>
        </authorList>
    </citation>
    <scope>NUCLEOTIDE SEQUENCE [LARGE SCALE GENOMIC DNA]</scope>
    <source>
        <strain evidence="2 3">DSM 40141</strain>
    </source>
</reference>
<dbReference type="RefSeq" id="WP_185036685.1">
    <property type="nucleotide sequence ID" value="NZ_BNBN01000049.1"/>
</dbReference>
<dbReference type="Pfam" id="PF24623">
    <property type="entry name" value="Phage_zn_bind_8"/>
    <property type="match status" value="1"/>
</dbReference>
<gene>
    <name evidence="2" type="ORF">HNQ79_006769</name>
</gene>
<accession>A0A7X0HPI8</accession>
<name>A0A7X0HPI8_9ACTN</name>
<comment type="caution">
    <text evidence="2">The sequence shown here is derived from an EMBL/GenBank/DDBJ whole genome shotgun (WGS) entry which is preliminary data.</text>
</comment>
<evidence type="ECO:0000313" key="3">
    <source>
        <dbReference type="Proteomes" id="UP000540423"/>
    </source>
</evidence>
<dbReference type="EMBL" id="JACHEM010000056">
    <property type="protein sequence ID" value="MBB6440254.1"/>
    <property type="molecule type" value="Genomic_DNA"/>
</dbReference>